<comment type="caution">
    <text evidence="2">The sequence shown here is derived from an EMBL/GenBank/DDBJ whole genome shotgun (WGS) entry which is preliminary data.</text>
</comment>
<keyword evidence="1" id="KW-1133">Transmembrane helix</keyword>
<evidence type="ECO:0000256" key="1">
    <source>
        <dbReference type="SAM" id="Phobius"/>
    </source>
</evidence>
<keyword evidence="3" id="KW-1185">Reference proteome</keyword>
<keyword evidence="1" id="KW-0472">Membrane</keyword>
<dbReference type="Proteomes" id="UP001249020">
    <property type="component" value="Unassembled WGS sequence"/>
</dbReference>
<dbReference type="Pfam" id="PF09842">
    <property type="entry name" value="DUF2069"/>
    <property type="match status" value="1"/>
</dbReference>
<dbReference type="InterPro" id="IPR018643">
    <property type="entry name" value="DUF2069_membrane"/>
</dbReference>
<dbReference type="AlphaFoldDB" id="A0AAW8QZJ4"/>
<proteinExistence type="predicted"/>
<feature type="transmembrane region" description="Helical" evidence="1">
    <location>
        <begin position="36"/>
        <end position="57"/>
    </location>
</feature>
<feature type="transmembrane region" description="Helical" evidence="1">
    <location>
        <begin position="90"/>
        <end position="110"/>
    </location>
</feature>
<gene>
    <name evidence="2" type="ORF">RM544_02490</name>
</gene>
<feature type="transmembrane region" description="Helical" evidence="1">
    <location>
        <begin position="12"/>
        <end position="30"/>
    </location>
</feature>
<name>A0AAW8QZJ4_9ALTE</name>
<evidence type="ECO:0000313" key="3">
    <source>
        <dbReference type="Proteomes" id="UP001249020"/>
    </source>
</evidence>
<sequence length="141" mass="16155">MSAKVKNLRILALVSHIGLLAWMCIWYFFLPMNAEYSILFKFLIYILPLLLPFYGVVQGKPYTHAWASFIVLLYFLHSITVIYAEPTQMLYAIIELIFATGMFVGCSAFARLRGQELGTGLPKLKTVMEEEKTFFEGKPDD</sequence>
<organism evidence="2 3">
    <name type="scientific">Brumicola blandensis</name>
    <dbReference type="NCBI Taxonomy" id="3075611"/>
    <lineage>
        <taxon>Bacteria</taxon>
        <taxon>Pseudomonadati</taxon>
        <taxon>Pseudomonadota</taxon>
        <taxon>Gammaproteobacteria</taxon>
        <taxon>Alteromonadales</taxon>
        <taxon>Alteromonadaceae</taxon>
        <taxon>Brumicola</taxon>
    </lineage>
</organism>
<evidence type="ECO:0000313" key="2">
    <source>
        <dbReference type="EMBL" id="MDT0581393.1"/>
    </source>
</evidence>
<accession>A0AAW8QZJ4</accession>
<reference evidence="2 3" key="1">
    <citation type="submission" date="2023-09" db="EMBL/GenBank/DDBJ databases">
        <authorList>
            <person name="Rey-Velasco X."/>
        </authorList>
    </citation>
    <scope>NUCLEOTIDE SEQUENCE [LARGE SCALE GENOMIC DNA]</scope>
    <source>
        <strain evidence="2 3">W409</strain>
    </source>
</reference>
<feature type="transmembrane region" description="Helical" evidence="1">
    <location>
        <begin position="64"/>
        <end position="84"/>
    </location>
</feature>
<protein>
    <submittedName>
        <fullName evidence="2">DUF2069 domain-containing protein</fullName>
    </submittedName>
</protein>
<keyword evidence="1" id="KW-0812">Transmembrane</keyword>
<dbReference type="EMBL" id="JAVRIE010000001">
    <property type="protein sequence ID" value="MDT0581393.1"/>
    <property type="molecule type" value="Genomic_DNA"/>
</dbReference>